<accession>A0A7J6N479</accession>
<evidence type="ECO:0000313" key="1">
    <source>
        <dbReference type="EMBL" id="KAF4677751.1"/>
    </source>
</evidence>
<proteinExistence type="predicted"/>
<protein>
    <submittedName>
        <fullName evidence="1">Uncharacterized protein</fullName>
    </submittedName>
</protein>
<organism evidence="1 2">
    <name type="scientific">Perkinsus olseni</name>
    <name type="common">Perkinsus atlanticus</name>
    <dbReference type="NCBI Taxonomy" id="32597"/>
    <lineage>
        <taxon>Eukaryota</taxon>
        <taxon>Sar</taxon>
        <taxon>Alveolata</taxon>
        <taxon>Perkinsozoa</taxon>
        <taxon>Perkinsea</taxon>
        <taxon>Perkinsida</taxon>
        <taxon>Perkinsidae</taxon>
        <taxon>Perkinsus</taxon>
    </lineage>
</organism>
<dbReference type="AlphaFoldDB" id="A0A7J6N479"/>
<comment type="caution">
    <text evidence="1">The sequence shown here is derived from an EMBL/GenBank/DDBJ whole genome shotgun (WGS) entry which is preliminary data.</text>
</comment>
<dbReference type="EMBL" id="JABANP010000960">
    <property type="protein sequence ID" value="KAF4677751.1"/>
    <property type="molecule type" value="Genomic_DNA"/>
</dbReference>
<name>A0A7J6N479_PEROL</name>
<gene>
    <name evidence="1" type="ORF">FOZ60_017220</name>
</gene>
<dbReference type="OrthoDB" id="10547578at2759"/>
<reference evidence="1 2" key="1">
    <citation type="submission" date="2020-04" db="EMBL/GenBank/DDBJ databases">
        <title>Perkinsus olseni comparative genomics.</title>
        <authorList>
            <person name="Bogema D.R."/>
        </authorList>
    </citation>
    <scope>NUCLEOTIDE SEQUENCE [LARGE SCALE GENOMIC DNA]</scope>
    <source>
        <strain evidence="1">00978-12</strain>
    </source>
</reference>
<dbReference type="Proteomes" id="UP000541610">
    <property type="component" value="Unassembled WGS sequence"/>
</dbReference>
<evidence type="ECO:0000313" key="2">
    <source>
        <dbReference type="Proteomes" id="UP000541610"/>
    </source>
</evidence>
<sequence length="249" mass="27768">MASEPSRATDGERDTRCRSRLRFCILFPPSSSWLLVIEDERRACNATARSQRCMLSDRPGPPESAAQLLRCVRKAIMNGETIEYLEYAPHNGMWAMVTSSGSVWLDCGRVDSNSAYYQSLQQVIAECPRVRGFSLGSAEFECWIVIHSDGKGVRTYGRLPDGLTRDIGEAINSGGGVDFVGILRNTAPYYQVVSQRGHCYGVINGERHVEGILVDAATGLEMHWDRNGGVFFKNIPESLERELRRVMSI</sequence>